<dbReference type="PATRIC" id="fig|649747.3.peg.4793"/>
<comment type="caution">
    <text evidence="5">The sequence shown here is derived from an EMBL/GenBank/DDBJ whole genome shotgun (WGS) entry which is preliminary data.</text>
</comment>
<keyword evidence="2" id="KW-0540">Nuclease</keyword>
<dbReference type="InterPro" id="IPR036806">
    <property type="entry name" value="YozE_SAM-like_sf"/>
</dbReference>
<dbReference type="GeneID" id="92842456"/>
<evidence type="ECO:0000313" key="6">
    <source>
        <dbReference type="Proteomes" id="UP000016511"/>
    </source>
</evidence>
<dbReference type="AlphaFoldDB" id="U1Y2Q6"/>
<evidence type="ECO:0000256" key="2">
    <source>
        <dbReference type="ARBA" id="ARBA00022722"/>
    </source>
</evidence>
<keyword evidence="3" id="KW-0378">Hydrolase</keyword>
<dbReference type="Proteomes" id="UP000016511">
    <property type="component" value="Unassembled WGS sequence"/>
</dbReference>
<evidence type="ECO:0000313" key="5">
    <source>
        <dbReference type="EMBL" id="ERI06482.1"/>
    </source>
</evidence>
<dbReference type="eggNOG" id="ENOG5032Y88">
    <property type="taxonomic scope" value="Bacteria"/>
</dbReference>
<gene>
    <name evidence="5" type="ORF">HMPREF0083_05324</name>
</gene>
<dbReference type="GO" id="GO:0003676">
    <property type="term" value="F:nucleic acid binding"/>
    <property type="evidence" value="ECO:0007669"/>
    <property type="project" value="InterPro"/>
</dbReference>
<sequence>MQHYKDWICRWIDEGSPVGNLARRISADDEFPLGGHKAALLARIKAIEASEGEILAFKYTWKMYEDDAFKKPSESTLEKKLVLEVEKRGGICWKFTSPGTTGVPDRVVMAPWGRVAFVEMKAPGKKLRALQRKRADQILDLGVPFYCLSSNQDILSFLQEMFDSEI</sequence>
<accession>U1Y2Q6</accession>
<dbReference type="GO" id="GO:0004518">
    <property type="term" value="F:nuclease activity"/>
    <property type="evidence" value="ECO:0007669"/>
    <property type="project" value="UniProtKB-KW"/>
</dbReference>
<dbReference type="HOGENOM" id="CLU_1599325_0_0_9"/>
<name>U1Y2Q6_ANEAE</name>
<evidence type="ECO:0000256" key="3">
    <source>
        <dbReference type="ARBA" id="ARBA00022801"/>
    </source>
</evidence>
<dbReference type="InterPro" id="IPR014883">
    <property type="entry name" value="VRR_NUC"/>
</dbReference>
<protein>
    <submittedName>
        <fullName evidence="5">VRR-NUC domain protein</fullName>
    </submittedName>
</protein>
<dbReference type="InterPro" id="IPR011856">
    <property type="entry name" value="tRNA_endonuc-like_dom_sf"/>
</dbReference>
<organism evidence="5 6">
    <name type="scientific">Aneurinibacillus aneurinilyticus ATCC 12856</name>
    <dbReference type="NCBI Taxonomy" id="649747"/>
    <lineage>
        <taxon>Bacteria</taxon>
        <taxon>Bacillati</taxon>
        <taxon>Bacillota</taxon>
        <taxon>Bacilli</taxon>
        <taxon>Bacillales</taxon>
        <taxon>Paenibacillaceae</taxon>
        <taxon>Aneurinibacillus group</taxon>
        <taxon>Aneurinibacillus</taxon>
    </lineage>
</organism>
<evidence type="ECO:0000256" key="1">
    <source>
        <dbReference type="ARBA" id="ARBA00001946"/>
    </source>
</evidence>
<dbReference type="Gene3D" id="3.40.1350.10">
    <property type="match status" value="1"/>
</dbReference>
<dbReference type="STRING" id="649747.HMPREF0083_05324"/>
<dbReference type="GO" id="GO:0016788">
    <property type="term" value="F:hydrolase activity, acting on ester bonds"/>
    <property type="evidence" value="ECO:0007669"/>
    <property type="project" value="InterPro"/>
</dbReference>
<keyword evidence="6" id="KW-1185">Reference proteome</keyword>
<evidence type="ECO:0000259" key="4">
    <source>
        <dbReference type="SMART" id="SM00990"/>
    </source>
</evidence>
<comment type="cofactor">
    <cofactor evidence="1">
        <name>Mg(2+)</name>
        <dbReference type="ChEBI" id="CHEBI:18420"/>
    </cofactor>
</comment>
<reference evidence="5 6" key="1">
    <citation type="submission" date="2013-08" db="EMBL/GenBank/DDBJ databases">
        <authorList>
            <person name="Weinstock G."/>
            <person name="Sodergren E."/>
            <person name="Wylie T."/>
            <person name="Fulton L."/>
            <person name="Fulton R."/>
            <person name="Fronick C."/>
            <person name="O'Laughlin M."/>
            <person name="Godfrey J."/>
            <person name="Miner T."/>
            <person name="Herter B."/>
            <person name="Appelbaum E."/>
            <person name="Cordes M."/>
            <person name="Lek S."/>
            <person name="Wollam A."/>
            <person name="Pepin K.H."/>
            <person name="Palsikar V.B."/>
            <person name="Mitreva M."/>
            <person name="Wilson R.K."/>
        </authorList>
    </citation>
    <scope>NUCLEOTIDE SEQUENCE [LARGE SCALE GENOMIC DNA]</scope>
    <source>
        <strain evidence="5 6">ATCC 12856</strain>
    </source>
</reference>
<feature type="domain" description="VRR-NUC" evidence="4">
    <location>
        <begin position="72"/>
        <end position="152"/>
    </location>
</feature>
<dbReference type="SMART" id="SM00990">
    <property type="entry name" value="VRR_NUC"/>
    <property type="match status" value="1"/>
</dbReference>
<proteinExistence type="predicted"/>
<dbReference type="Gene3D" id="1.10.150.260">
    <property type="entry name" value="YozE SAM-like"/>
    <property type="match status" value="1"/>
</dbReference>
<dbReference type="EMBL" id="AWSJ01000322">
    <property type="protein sequence ID" value="ERI06482.1"/>
    <property type="molecule type" value="Genomic_DNA"/>
</dbReference>
<dbReference type="RefSeq" id="WP_021624928.1">
    <property type="nucleotide sequence ID" value="NZ_KE952920.1"/>
</dbReference>